<comment type="caution">
    <text evidence="1">The sequence shown here is derived from an EMBL/GenBank/DDBJ whole genome shotgun (WGS) entry which is preliminary data.</text>
</comment>
<dbReference type="EMBL" id="JABDHM010000026">
    <property type="protein sequence ID" value="KAF5222510.1"/>
    <property type="molecule type" value="Genomic_DNA"/>
</dbReference>
<dbReference type="AlphaFoldDB" id="A0A7J6Y8A4"/>
<evidence type="ECO:0000313" key="1">
    <source>
        <dbReference type="EMBL" id="KAF5222510.1"/>
    </source>
</evidence>
<accession>A0A7J6Y8A4</accession>
<sequence>MFCLCAALGGQLVNRCMRRRQLLPQGEPIRQIHVMCGLCVPQFLLKLPHTFLELSGAPSQGLTLLSKLLQCFQRRRQLRCKRGFGGPSRNSGLTKSLRAANSLSKLAGLFLGLAEAVLCLTQLRAKRLHHTLRGIRTALQTGNGCRQLRHMFCLCAALGGQLVNRCMRRRQLLPQGEPIRRIHVMCGLCVPQFLLKLPHTFLELSGAPSQGLTLLSKLLQCLQRRRQPYCKRGFGGPSRNSGLTKSLRAANSLSKLAGFFLGLAEAVLCLTQLRAKRLHHPLRGIRTALQTGNGCRQLRHVLPLCCARRTTGQSLHATAIVAPAR</sequence>
<reference evidence="1 2" key="1">
    <citation type="journal article" date="2019" name="Genome Biol. Evol.">
        <title>Nanopore Sequencing Significantly Improves Genome Assembly of the Protozoan Parasite Trypanosoma cruzi.</title>
        <authorList>
            <person name="Diaz-Viraque F."/>
            <person name="Pita S."/>
            <person name="Greif G."/>
            <person name="de Souza R.C.M."/>
            <person name="Iraola G."/>
            <person name="Robello C."/>
        </authorList>
    </citation>
    <scope>NUCLEOTIDE SEQUENCE [LARGE SCALE GENOMIC DNA]</scope>
    <source>
        <strain evidence="1 2">Berenice</strain>
    </source>
</reference>
<protein>
    <submittedName>
        <fullName evidence="1">Uncharacterized protein</fullName>
    </submittedName>
</protein>
<organism evidence="1 2">
    <name type="scientific">Trypanosoma cruzi</name>
    <dbReference type="NCBI Taxonomy" id="5693"/>
    <lineage>
        <taxon>Eukaryota</taxon>
        <taxon>Discoba</taxon>
        <taxon>Euglenozoa</taxon>
        <taxon>Kinetoplastea</taxon>
        <taxon>Metakinetoplastina</taxon>
        <taxon>Trypanosomatida</taxon>
        <taxon>Trypanosomatidae</taxon>
        <taxon>Trypanosoma</taxon>
        <taxon>Schizotrypanum</taxon>
    </lineage>
</organism>
<gene>
    <name evidence="1" type="ORF">ECC02_004314</name>
</gene>
<name>A0A7J6Y8A4_TRYCR</name>
<proteinExistence type="predicted"/>
<dbReference type="VEuPathDB" id="TriTrypDB:ECC02_004314"/>
<evidence type="ECO:0000313" key="2">
    <source>
        <dbReference type="Proteomes" id="UP000583944"/>
    </source>
</evidence>
<dbReference type="Proteomes" id="UP000583944">
    <property type="component" value="Unassembled WGS sequence"/>
</dbReference>